<dbReference type="InterPro" id="IPR010982">
    <property type="entry name" value="Lambda_DNA-bd_dom_sf"/>
</dbReference>
<accession>A0ABS5KID8</accession>
<dbReference type="SUPFAM" id="SSF47413">
    <property type="entry name" value="lambda repressor-like DNA-binding domains"/>
    <property type="match status" value="1"/>
</dbReference>
<dbReference type="EMBL" id="JAAFYZ010000010">
    <property type="protein sequence ID" value="MBS2546147.1"/>
    <property type="molecule type" value="Genomic_DNA"/>
</dbReference>
<keyword evidence="2" id="KW-1185">Reference proteome</keyword>
<evidence type="ECO:0000313" key="1">
    <source>
        <dbReference type="EMBL" id="MBS2546147.1"/>
    </source>
</evidence>
<name>A0ABS5KID8_9ACTN</name>
<dbReference type="CDD" id="cd00093">
    <property type="entry name" value="HTH_XRE"/>
    <property type="match status" value="1"/>
</dbReference>
<dbReference type="Gene3D" id="1.10.260.40">
    <property type="entry name" value="lambda repressor-like DNA-binding domains"/>
    <property type="match status" value="1"/>
</dbReference>
<reference evidence="1 2" key="1">
    <citation type="submission" date="2020-02" db="EMBL/GenBank/DDBJ databases">
        <title>Acidophilic actinobacteria isolated from forest soil.</title>
        <authorList>
            <person name="Golinska P."/>
        </authorList>
    </citation>
    <scope>NUCLEOTIDE SEQUENCE [LARGE SCALE GENOMIC DNA]</scope>
    <source>
        <strain evidence="1 2">NL8</strain>
    </source>
</reference>
<sequence>MDEQAPTTLTGGRGSGRLPRQALIVGYMLRLARESVAGGCSQERLAELLAVSSDAVAGWETGRRPLSAVKAGQFVTIKAMLIRVGASSQLVRMLDVAIEADQLLDHARSAAAAYEPGDAHPLGAYVHRRDVVELVAWPLSGRTPAGLPAVVPARRGPVAGRPDLGAVERDQVFDHLRRVAEANANSGDRLLHRQALYLQSYDRRSDAQAWMTDQFRRLPRTRSGWTSAWPVARTLAASLVRYGDPSTLIDFVQHGLADEPGQIADLNYWAYWVGETGTIERDDDFMPIRLGPWRGDKILRHLAGRLHAEAGVADLGITTLRTLLAARPRLLDEDRTLTAALTAAVEQLADSGSMSPTARRALDEIRYALRLHTR</sequence>
<protein>
    <submittedName>
        <fullName evidence="1">Helix-turn-helix transcriptional regulator</fullName>
    </submittedName>
</protein>
<gene>
    <name evidence="1" type="ORF">KGQ19_04630</name>
</gene>
<dbReference type="Proteomes" id="UP000730482">
    <property type="component" value="Unassembled WGS sequence"/>
</dbReference>
<evidence type="ECO:0000313" key="2">
    <source>
        <dbReference type="Proteomes" id="UP000730482"/>
    </source>
</evidence>
<proteinExistence type="predicted"/>
<dbReference type="InterPro" id="IPR001387">
    <property type="entry name" value="Cro/C1-type_HTH"/>
</dbReference>
<organism evidence="1 2">
    <name type="scientific">Catenulispora pinistramenti</name>
    <dbReference type="NCBI Taxonomy" id="2705254"/>
    <lineage>
        <taxon>Bacteria</taxon>
        <taxon>Bacillati</taxon>
        <taxon>Actinomycetota</taxon>
        <taxon>Actinomycetes</taxon>
        <taxon>Catenulisporales</taxon>
        <taxon>Catenulisporaceae</taxon>
        <taxon>Catenulispora</taxon>
    </lineage>
</organism>
<comment type="caution">
    <text evidence="1">The sequence shown here is derived from an EMBL/GenBank/DDBJ whole genome shotgun (WGS) entry which is preliminary data.</text>
</comment>
<dbReference type="RefSeq" id="WP_212007799.1">
    <property type="nucleotide sequence ID" value="NZ_JAAFYZ010000010.1"/>
</dbReference>